<gene>
    <name evidence="1" type="ORF">FA95DRAFT_1570074</name>
</gene>
<organism evidence="1 2">
    <name type="scientific">Auriscalpium vulgare</name>
    <dbReference type="NCBI Taxonomy" id="40419"/>
    <lineage>
        <taxon>Eukaryota</taxon>
        <taxon>Fungi</taxon>
        <taxon>Dikarya</taxon>
        <taxon>Basidiomycota</taxon>
        <taxon>Agaricomycotina</taxon>
        <taxon>Agaricomycetes</taxon>
        <taxon>Russulales</taxon>
        <taxon>Auriscalpiaceae</taxon>
        <taxon>Auriscalpium</taxon>
    </lineage>
</organism>
<protein>
    <submittedName>
        <fullName evidence="1">Uncharacterized protein</fullName>
    </submittedName>
</protein>
<evidence type="ECO:0000313" key="1">
    <source>
        <dbReference type="EMBL" id="KAI0051181.1"/>
    </source>
</evidence>
<reference evidence="1" key="2">
    <citation type="journal article" date="2022" name="New Phytol.">
        <title>Evolutionary transition to the ectomycorrhizal habit in the genomes of a hyperdiverse lineage of mushroom-forming fungi.</title>
        <authorList>
            <person name="Looney B."/>
            <person name="Miyauchi S."/>
            <person name="Morin E."/>
            <person name="Drula E."/>
            <person name="Courty P.E."/>
            <person name="Kohler A."/>
            <person name="Kuo A."/>
            <person name="LaButti K."/>
            <person name="Pangilinan J."/>
            <person name="Lipzen A."/>
            <person name="Riley R."/>
            <person name="Andreopoulos W."/>
            <person name="He G."/>
            <person name="Johnson J."/>
            <person name="Nolan M."/>
            <person name="Tritt A."/>
            <person name="Barry K.W."/>
            <person name="Grigoriev I.V."/>
            <person name="Nagy L.G."/>
            <person name="Hibbett D."/>
            <person name="Henrissat B."/>
            <person name="Matheny P.B."/>
            <person name="Labbe J."/>
            <person name="Martin F.M."/>
        </authorList>
    </citation>
    <scope>NUCLEOTIDE SEQUENCE</scope>
    <source>
        <strain evidence="1">FP105234-sp</strain>
    </source>
</reference>
<keyword evidence="2" id="KW-1185">Reference proteome</keyword>
<dbReference type="EMBL" id="MU275854">
    <property type="protein sequence ID" value="KAI0051181.1"/>
    <property type="molecule type" value="Genomic_DNA"/>
</dbReference>
<sequence length="190" mass="20966">MGSASSPPISFSHTRLLAHPASLPRLFSGVIEQLRPMELERLTPPLPYDDPAPPGPPPTRSPTPPHLPAPPQATNITTQDLAVGVEDELTPEQQLRVERVKAKRRLRREKRREEHVPLGASHRCPSSDCPKRRFHRGGVMKHMESRHGVAVPKHAHKALYELNGSDFDEHMAALLNAGLQAKAKPTTDAS</sequence>
<dbReference type="Proteomes" id="UP000814033">
    <property type="component" value="Unassembled WGS sequence"/>
</dbReference>
<proteinExistence type="predicted"/>
<name>A0ACB8S5L7_9AGAM</name>
<comment type="caution">
    <text evidence="1">The sequence shown here is derived from an EMBL/GenBank/DDBJ whole genome shotgun (WGS) entry which is preliminary data.</text>
</comment>
<reference evidence="1" key="1">
    <citation type="submission" date="2021-02" db="EMBL/GenBank/DDBJ databases">
        <authorList>
            <consortium name="DOE Joint Genome Institute"/>
            <person name="Ahrendt S."/>
            <person name="Looney B.P."/>
            <person name="Miyauchi S."/>
            <person name="Morin E."/>
            <person name="Drula E."/>
            <person name="Courty P.E."/>
            <person name="Chicoki N."/>
            <person name="Fauchery L."/>
            <person name="Kohler A."/>
            <person name="Kuo A."/>
            <person name="Labutti K."/>
            <person name="Pangilinan J."/>
            <person name="Lipzen A."/>
            <person name="Riley R."/>
            <person name="Andreopoulos W."/>
            <person name="He G."/>
            <person name="Johnson J."/>
            <person name="Barry K.W."/>
            <person name="Grigoriev I.V."/>
            <person name="Nagy L."/>
            <person name="Hibbett D."/>
            <person name="Henrissat B."/>
            <person name="Matheny P.B."/>
            <person name="Labbe J."/>
            <person name="Martin F."/>
        </authorList>
    </citation>
    <scope>NUCLEOTIDE SEQUENCE</scope>
    <source>
        <strain evidence="1">FP105234-sp</strain>
    </source>
</reference>
<evidence type="ECO:0000313" key="2">
    <source>
        <dbReference type="Proteomes" id="UP000814033"/>
    </source>
</evidence>
<accession>A0ACB8S5L7</accession>